<dbReference type="Proteomes" id="UP000062788">
    <property type="component" value="Unassembled WGS sequence"/>
</dbReference>
<evidence type="ECO:0000313" key="1">
    <source>
        <dbReference type="EMBL" id="KVE28565.1"/>
    </source>
</evidence>
<name>A0A103E576_9BURK</name>
<evidence type="ECO:0000313" key="2">
    <source>
        <dbReference type="Proteomes" id="UP000062788"/>
    </source>
</evidence>
<sequence>MLNMQELNMQEVEAVSGAGLLGGVLGALSGLVNGAWGGGLTLAQQGGWIAGQDGSAGVLAPVTSLVGGVLGYPTGLVVGGLAGAVNGLISGFTNSGL</sequence>
<gene>
    <name evidence="1" type="ORF">WS67_07470</name>
</gene>
<dbReference type="AlphaFoldDB" id="A0A103E576"/>
<reference evidence="1 2" key="1">
    <citation type="submission" date="2015-11" db="EMBL/GenBank/DDBJ databases">
        <title>Expanding the genomic diversity of Burkholderia species for the development of highly accurate diagnostics.</title>
        <authorList>
            <person name="Sahl J."/>
            <person name="Keim P."/>
            <person name="Wagner D."/>
        </authorList>
    </citation>
    <scope>NUCLEOTIDE SEQUENCE [LARGE SCALE GENOMIC DNA]</scope>
    <source>
        <strain evidence="1 2">TSV85</strain>
    </source>
</reference>
<keyword evidence="2" id="KW-1185">Reference proteome</keyword>
<organism evidence="1 2">
    <name type="scientific">Burkholderia singularis</name>
    <dbReference type="NCBI Taxonomy" id="1503053"/>
    <lineage>
        <taxon>Bacteria</taxon>
        <taxon>Pseudomonadati</taxon>
        <taxon>Pseudomonadota</taxon>
        <taxon>Betaproteobacteria</taxon>
        <taxon>Burkholderiales</taxon>
        <taxon>Burkholderiaceae</taxon>
        <taxon>Burkholderia</taxon>
        <taxon>pseudomallei group</taxon>
    </lineage>
</organism>
<evidence type="ECO:0008006" key="3">
    <source>
        <dbReference type="Google" id="ProtNLM"/>
    </source>
</evidence>
<comment type="caution">
    <text evidence="1">The sequence shown here is derived from an EMBL/GenBank/DDBJ whole genome shotgun (WGS) entry which is preliminary data.</text>
</comment>
<protein>
    <recommendedName>
        <fullName evidence="3">Bacteriocin</fullName>
    </recommendedName>
</protein>
<proteinExistence type="predicted"/>
<dbReference type="EMBL" id="LOWA01000018">
    <property type="protein sequence ID" value="KVE28565.1"/>
    <property type="molecule type" value="Genomic_DNA"/>
</dbReference>
<accession>A0A103E576</accession>